<reference evidence="1 2" key="1">
    <citation type="submission" date="2020-08" db="EMBL/GenBank/DDBJ databases">
        <title>Sequencing the genomes of 1000 actinobacteria strains.</title>
        <authorList>
            <person name="Klenk H.-P."/>
        </authorList>
    </citation>
    <scope>NUCLEOTIDE SEQUENCE [LARGE SCALE GENOMIC DNA]</scope>
    <source>
        <strain evidence="1 2">DSM 45298</strain>
    </source>
</reference>
<sequence length="107" mass="11835">MGDAELDEFRRIYERHVDHVRTGDMKAAIAEMVAANLPTVFDGVDVPREAVDSATIVGIRADGDLRIGETVYRLGDRSIGLRSIWELHDGQWLAARLENFDLPGGGE</sequence>
<evidence type="ECO:0000313" key="1">
    <source>
        <dbReference type="EMBL" id="MBB4137427.1"/>
    </source>
</evidence>
<dbReference type="Proteomes" id="UP000551501">
    <property type="component" value="Unassembled WGS sequence"/>
</dbReference>
<comment type="caution">
    <text evidence="1">The sequence shown here is derived from an EMBL/GenBank/DDBJ whole genome shotgun (WGS) entry which is preliminary data.</text>
</comment>
<gene>
    <name evidence="1" type="ORF">BKA16_003979</name>
</gene>
<accession>A0A840FD70</accession>
<evidence type="ECO:0008006" key="3">
    <source>
        <dbReference type="Google" id="ProtNLM"/>
    </source>
</evidence>
<organism evidence="1 2">
    <name type="scientific">Gordonia humi</name>
    <dbReference type="NCBI Taxonomy" id="686429"/>
    <lineage>
        <taxon>Bacteria</taxon>
        <taxon>Bacillati</taxon>
        <taxon>Actinomycetota</taxon>
        <taxon>Actinomycetes</taxon>
        <taxon>Mycobacteriales</taxon>
        <taxon>Gordoniaceae</taxon>
        <taxon>Gordonia</taxon>
    </lineage>
</organism>
<evidence type="ECO:0000313" key="2">
    <source>
        <dbReference type="Proteomes" id="UP000551501"/>
    </source>
</evidence>
<protein>
    <recommendedName>
        <fullName evidence="3">DUF4440 domain-containing protein</fullName>
    </recommendedName>
</protein>
<name>A0A840FD70_9ACTN</name>
<dbReference type="AlphaFoldDB" id="A0A840FD70"/>
<proteinExistence type="predicted"/>
<dbReference type="RefSeq" id="WP_183372280.1">
    <property type="nucleotide sequence ID" value="NZ_BAABHL010000119.1"/>
</dbReference>
<dbReference type="EMBL" id="JACIFP010000001">
    <property type="protein sequence ID" value="MBB4137427.1"/>
    <property type="molecule type" value="Genomic_DNA"/>
</dbReference>
<keyword evidence="2" id="KW-1185">Reference proteome</keyword>